<evidence type="ECO:0000313" key="2">
    <source>
        <dbReference type="EMBL" id="KAE9390038.1"/>
    </source>
</evidence>
<reference evidence="2" key="1">
    <citation type="journal article" date="2019" name="Environ. Microbiol.">
        <title>Fungal ecological strategies reflected in gene transcription - a case study of two litter decomposers.</title>
        <authorList>
            <person name="Barbi F."/>
            <person name="Kohler A."/>
            <person name="Barry K."/>
            <person name="Baskaran P."/>
            <person name="Daum C."/>
            <person name="Fauchery L."/>
            <person name="Ihrmark K."/>
            <person name="Kuo A."/>
            <person name="LaButti K."/>
            <person name="Lipzen A."/>
            <person name="Morin E."/>
            <person name="Grigoriev I.V."/>
            <person name="Henrissat B."/>
            <person name="Lindahl B."/>
            <person name="Martin F."/>
        </authorList>
    </citation>
    <scope>NUCLEOTIDE SEQUENCE</scope>
    <source>
        <strain evidence="2">JB14</strain>
    </source>
</reference>
<feature type="compositionally biased region" description="Low complexity" evidence="1">
    <location>
        <begin position="156"/>
        <end position="171"/>
    </location>
</feature>
<dbReference type="EMBL" id="ML769672">
    <property type="protein sequence ID" value="KAE9390038.1"/>
    <property type="molecule type" value="Genomic_DNA"/>
</dbReference>
<sequence length="250" mass="28459">MKLVTTLRKSVDEKVELVGDVAALDRLRRCCWRKYGAEASWNTSYSWKVAKFIELTVTLNVWTSTFRALKAWLQEAERYRRLEEGYESDNSLEGDEEEDNDDFEPLDSEFSHHTTLLSNLPDLDLSEILNEEITFEYWDIINGSLPDLTDSEEDTLPSSTTRLPSTSNPNSHPFPAPPASSTCAKPVNAKRKASPMFTIVMWCIVEVNFDWKKVEGNVVNLKAGDPRLARQIARHSHQLKLCTAFNAVSE</sequence>
<accession>A0A6A4GW78</accession>
<evidence type="ECO:0000313" key="3">
    <source>
        <dbReference type="Proteomes" id="UP000799118"/>
    </source>
</evidence>
<dbReference type="Proteomes" id="UP000799118">
    <property type="component" value="Unassembled WGS sequence"/>
</dbReference>
<name>A0A6A4GW78_9AGAR</name>
<feature type="compositionally biased region" description="Acidic residues" evidence="1">
    <location>
        <begin position="85"/>
        <end position="105"/>
    </location>
</feature>
<gene>
    <name evidence="2" type="ORF">BT96DRAFT_946428</name>
</gene>
<evidence type="ECO:0000256" key="1">
    <source>
        <dbReference type="SAM" id="MobiDB-lite"/>
    </source>
</evidence>
<protein>
    <submittedName>
        <fullName evidence="2">Uncharacterized protein</fullName>
    </submittedName>
</protein>
<feature type="region of interest" description="Disordered" evidence="1">
    <location>
        <begin position="84"/>
        <end position="105"/>
    </location>
</feature>
<keyword evidence="3" id="KW-1185">Reference proteome</keyword>
<feature type="region of interest" description="Disordered" evidence="1">
    <location>
        <begin position="149"/>
        <end position="186"/>
    </location>
</feature>
<dbReference type="AlphaFoldDB" id="A0A6A4GW78"/>
<proteinExistence type="predicted"/>
<organism evidence="2 3">
    <name type="scientific">Gymnopus androsaceus JB14</name>
    <dbReference type="NCBI Taxonomy" id="1447944"/>
    <lineage>
        <taxon>Eukaryota</taxon>
        <taxon>Fungi</taxon>
        <taxon>Dikarya</taxon>
        <taxon>Basidiomycota</taxon>
        <taxon>Agaricomycotina</taxon>
        <taxon>Agaricomycetes</taxon>
        <taxon>Agaricomycetidae</taxon>
        <taxon>Agaricales</taxon>
        <taxon>Marasmiineae</taxon>
        <taxon>Omphalotaceae</taxon>
        <taxon>Gymnopus</taxon>
    </lineage>
</organism>